<gene>
    <name evidence="5" type="ORF">Lalb_Chr15g0080031</name>
</gene>
<keyword evidence="6" id="KW-1185">Reference proteome</keyword>
<dbReference type="OrthoDB" id="1432906at2759"/>
<evidence type="ECO:0000313" key="5">
    <source>
        <dbReference type="EMBL" id="KAE9598369.1"/>
    </source>
</evidence>
<dbReference type="EMBL" id="WOCE01000015">
    <property type="protein sequence ID" value="KAE9598369.1"/>
    <property type="molecule type" value="Genomic_DNA"/>
</dbReference>
<name>A0A6A4PD24_LUPAL</name>
<dbReference type="Pfam" id="PF00643">
    <property type="entry name" value="zf-B_box"/>
    <property type="match status" value="1"/>
</dbReference>
<dbReference type="AlphaFoldDB" id="A0A6A4PD24"/>
<evidence type="ECO:0000256" key="2">
    <source>
        <dbReference type="ARBA" id="ARBA00022771"/>
    </source>
</evidence>
<comment type="caution">
    <text evidence="5">The sequence shown here is derived from an EMBL/GenBank/DDBJ whole genome shotgun (WGS) entry which is preliminary data.</text>
</comment>
<dbReference type="PANTHER" id="PTHR31717:SF60">
    <property type="entry name" value="B-BOX TYPE ZINC FINGER FAMILY PROTEIN"/>
    <property type="match status" value="1"/>
</dbReference>
<dbReference type="CDD" id="cd19821">
    <property type="entry name" value="Bbox1_BBX-like"/>
    <property type="match status" value="1"/>
</dbReference>
<dbReference type="PANTHER" id="PTHR31717">
    <property type="entry name" value="ZINC FINGER PROTEIN CONSTANS-LIKE 10"/>
    <property type="match status" value="1"/>
</dbReference>
<keyword evidence="3" id="KW-0862">Zinc</keyword>
<dbReference type="Proteomes" id="UP000447434">
    <property type="component" value="Chromosome 15"/>
</dbReference>
<proteinExistence type="predicted"/>
<keyword evidence="2" id="KW-0863">Zinc-finger</keyword>
<evidence type="ECO:0000313" key="6">
    <source>
        <dbReference type="Proteomes" id="UP000447434"/>
    </source>
</evidence>
<dbReference type="GO" id="GO:0008270">
    <property type="term" value="F:zinc ion binding"/>
    <property type="evidence" value="ECO:0007669"/>
    <property type="project" value="UniProtKB-KW"/>
</dbReference>
<reference evidence="6" key="1">
    <citation type="journal article" date="2020" name="Nat. Commun.">
        <title>Genome sequence of the cluster root forming white lupin.</title>
        <authorList>
            <person name="Hufnagel B."/>
            <person name="Marques A."/>
            <person name="Soriano A."/>
            <person name="Marques L."/>
            <person name="Divol F."/>
            <person name="Doumas P."/>
            <person name="Sallet E."/>
            <person name="Mancinotti D."/>
            <person name="Carrere S."/>
            <person name="Marande W."/>
            <person name="Arribat S."/>
            <person name="Keller J."/>
            <person name="Huneau C."/>
            <person name="Blein T."/>
            <person name="Aime D."/>
            <person name="Laguerre M."/>
            <person name="Taylor J."/>
            <person name="Schubert V."/>
            <person name="Nelson M."/>
            <person name="Geu-Flores F."/>
            <person name="Crespi M."/>
            <person name="Gallardo-Guerrero K."/>
            <person name="Delaux P.-M."/>
            <person name="Salse J."/>
            <person name="Berges H."/>
            <person name="Guyot R."/>
            <person name="Gouzy J."/>
            <person name="Peret B."/>
        </authorList>
    </citation>
    <scope>NUCLEOTIDE SEQUENCE [LARGE SCALE GENOMIC DNA]</scope>
    <source>
        <strain evidence="6">cv. Amiga</strain>
    </source>
</reference>
<organism evidence="5 6">
    <name type="scientific">Lupinus albus</name>
    <name type="common">White lupine</name>
    <name type="synonym">Lupinus termis</name>
    <dbReference type="NCBI Taxonomy" id="3870"/>
    <lineage>
        <taxon>Eukaryota</taxon>
        <taxon>Viridiplantae</taxon>
        <taxon>Streptophyta</taxon>
        <taxon>Embryophyta</taxon>
        <taxon>Tracheophyta</taxon>
        <taxon>Spermatophyta</taxon>
        <taxon>Magnoliopsida</taxon>
        <taxon>eudicotyledons</taxon>
        <taxon>Gunneridae</taxon>
        <taxon>Pentapetalae</taxon>
        <taxon>rosids</taxon>
        <taxon>fabids</taxon>
        <taxon>Fabales</taxon>
        <taxon>Fabaceae</taxon>
        <taxon>Papilionoideae</taxon>
        <taxon>50 kb inversion clade</taxon>
        <taxon>genistoids sensu lato</taxon>
        <taxon>core genistoids</taxon>
        <taxon>Genisteae</taxon>
        <taxon>Lupinus</taxon>
    </lineage>
</organism>
<dbReference type="InterPro" id="IPR049808">
    <property type="entry name" value="CONSTANS-like_Bbox1"/>
</dbReference>
<feature type="domain" description="B box-type" evidence="4">
    <location>
        <begin position="1"/>
        <end position="45"/>
    </location>
</feature>
<sequence length="74" mass="8655">MERCELCEKKALVHCDSDQAKLCRGCDAKVHNANFFLAKHMRVLLYRICNSHTNFVSVDPQYMMVNIQFLCFIL</sequence>
<evidence type="ECO:0000256" key="1">
    <source>
        <dbReference type="ARBA" id="ARBA00022723"/>
    </source>
</evidence>
<evidence type="ECO:0000256" key="3">
    <source>
        <dbReference type="ARBA" id="ARBA00022833"/>
    </source>
</evidence>
<dbReference type="InterPro" id="IPR000315">
    <property type="entry name" value="Znf_B-box"/>
</dbReference>
<protein>
    <submittedName>
        <fullName evidence="5">Putative transcription factor interactor and regulator Znf-B family</fullName>
    </submittedName>
</protein>
<keyword evidence="1" id="KW-0479">Metal-binding</keyword>
<dbReference type="SMART" id="SM00336">
    <property type="entry name" value="BBOX"/>
    <property type="match status" value="1"/>
</dbReference>
<accession>A0A6A4PD24</accession>
<evidence type="ECO:0000259" key="4">
    <source>
        <dbReference type="SMART" id="SM00336"/>
    </source>
</evidence>